<name>A0AAP5MB99_9CYAN</name>
<dbReference type="AlphaFoldDB" id="A0AAP5MB99"/>
<sequence length="90" mass="10248">MLSIPATLKIYPENLTEENAITISVFLLAIPRIGENIQITLDTYENKRVYAVTTITDVIHLPSINLNRFPKVIIEVRIMRQEPLSPNKTS</sequence>
<dbReference type="Proteomes" id="UP000667802">
    <property type="component" value="Unassembled WGS sequence"/>
</dbReference>
<evidence type="ECO:0000313" key="1">
    <source>
        <dbReference type="EMBL" id="MDR9899015.1"/>
    </source>
</evidence>
<dbReference type="RefSeq" id="WP_208344523.1">
    <property type="nucleotide sequence ID" value="NZ_CAWQFN010000510.1"/>
</dbReference>
<organism evidence="1 2">
    <name type="scientific">Aetokthonos hydrillicola Thurmond2011</name>
    <dbReference type="NCBI Taxonomy" id="2712845"/>
    <lineage>
        <taxon>Bacteria</taxon>
        <taxon>Bacillati</taxon>
        <taxon>Cyanobacteriota</taxon>
        <taxon>Cyanophyceae</taxon>
        <taxon>Nostocales</taxon>
        <taxon>Hapalosiphonaceae</taxon>
        <taxon>Aetokthonos</taxon>
    </lineage>
</organism>
<keyword evidence="2" id="KW-1185">Reference proteome</keyword>
<gene>
    <name evidence="1" type="ORF">G7B40_031315</name>
</gene>
<comment type="caution">
    <text evidence="1">The sequence shown here is derived from an EMBL/GenBank/DDBJ whole genome shotgun (WGS) entry which is preliminary data.</text>
</comment>
<protein>
    <submittedName>
        <fullName evidence="1">Uncharacterized protein</fullName>
    </submittedName>
</protein>
<dbReference type="EMBL" id="JAALHA020000021">
    <property type="protein sequence ID" value="MDR9899015.1"/>
    <property type="molecule type" value="Genomic_DNA"/>
</dbReference>
<proteinExistence type="predicted"/>
<accession>A0AAP5MB99</accession>
<reference evidence="2" key="1">
    <citation type="journal article" date="2021" name="Science">
        <title>Hunting the eagle killer: A cyanobacterial neurotoxin causes vacuolar myelinopathy.</title>
        <authorList>
            <person name="Breinlinger S."/>
            <person name="Phillips T.J."/>
            <person name="Haram B.N."/>
            <person name="Mares J."/>
            <person name="Martinez Yerena J.A."/>
            <person name="Hrouzek P."/>
            <person name="Sobotka R."/>
            <person name="Henderson W.M."/>
            <person name="Schmieder P."/>
            <person name="Williams S.M."/>
            <person name="Lauderdale J.D."/>
            <person name="Wilde H.D."/>
            <person name="Gerrin W."/>
            <person name="Kust A."/>
            <person name="Washington J.W."/>
            <person name="Wagner C."/>
            <person name="Geier B."/>
            <person name="Liebeke M."/>
            <person name="Enke H."/>
            <person name="Niedermeyer T.H.J."/>
            <person name="Wilde S.B."/>
        </authorList>
    </citation>
    <scope>NUCLEOTIDE SEQUENCE [LARGE SCALE GENOMIC DNA]</scope>
    <source>
        <strain evidence="2">Thurmond2011</strain>
    </source>
</reference>
<evidence type="ECO:0000313" key="2">
    <source>
        <dbReference type="Proteomes" id="UP000667802"/>
    </source>
</evidence>